<dbReference type="Proteomes" id="UP001050691">
    <property type="component" value="Unassembled WGS sequence"/>
</dbReference>
<protein>
    <submittedName>
        <fullName evidence="1">Uncharacterized protein</fullName>
    </submittedName>
</protein>
<keyword evidence="2" id="KW-1185">Reference proteome</keyword>
<proteinExistence type="predicted"/>
<sequence length="313" mass="36052">MVLTIQRSKQFFCGGCLDALQLVSLQAFMTQLQLKKLHLPKTNKHHLTQLQLFRNFFPNEHSAAKDRVTQLLLVLSLHCRRVLYGKRSPVSTISFKLKRRVPNNHLAEQSTLLTVVIELLRFRQLFRNSEASRLSLFKANETQLRALSALISRNRRLLLQIVSLQRKTQFLHAENLIMKRINRIQVSQRQEERKAERFMGLSNQQLIIQVLIFRKMLRNYTVGQGTKVVNAGSSLFEGATFESEALKLSLKELQAEKLSLVTALASVLQDIPFLKLATTIEVQQPIKETIIALALGLKALRQRKRYFEVEKPT</sequence>
<organism evidence="1 2">
    <name type="scientific">Clathrus columnatus</name>
    <dbReference type="NCBI Taxonomy" id="1419009"/>
    <lineage>
        <taxon>Eukaryota</taxon>
        <taxon>Fungi</taxon>
        <taxon>Dikarya</taxon>
        <taxon>Basidiomycota</taxon>
        <taxon>Agaricomycotina</taxon>
        <taxon>Agaricomycetes</taxon>
        <taxon>Phallomycetidae</taxon>
        <taxon>Phallales</taxon>
        <taxon>Clathraceae</taxon>
        <taxon>Clathrus</taxon>
    </lineage>
</organism>
<dbReference type="AlphaFoldDB" id="A0AAV5AIW7"/>
<gene>
    <name evidence="1" type="ORF">Clacol_008863</name>
</gene>
<name>A0AAV5AIW7_9AGAM</name>
<reference evidence="1" key="1">
    <citation type="submission" date="2021-10" db="EMBL/GenBank/DDBJ databases">
        <title>De novo Genome Assembly of Clathrus columnatus (Basidiomycota, Fungi) Using Illumina and Nanopore Sequence Data.</title>
        <authorList>
            <person name="Ogiso-Tanaka E."/>
            <person name="Itagaki H."/>
            <person name="Hosoya T."/>
            <person name="Hosaka K."/>
        </authorList>
    </citation>
    <scope>NUCLEOTIDE SEQUENCE</scope>
    <source>
        <strain evidence="1">MO-923</strain>
    </source>
</reference>
<evidence type="ECO:0000313" key="1">
    <source>
        <dbReference type="EMBL" id="GJJ14597.1"/>
    </source>
</evidence>
<evidence type="ECO:0000313" key="2">
    <source>
        <dbReference type="Proteomes" id="UP001050691"/>
    </source>
</evidence>
<accession>A0AAV5AIW7</accession>
<dbReference type="EMBL" id="BPWL01000010">
    <property type="protein sequence ID" value="GJJ14597.1"/>
    <property type="molecule type" value="Genomic_DNA"/>
</dbReference>
<comment type="caution">
    <text evidence="1">The sequence shown here is derived from an EMBL/GenBank/DDBJ whole genome shotgun (WGS) entry which is preliminary data.</text>
</comment>